<organism evidence="1">
    <name type="scientific">Dichomitus squalens</name>
    <dbReference type="NCBI Taxonomy" id="114155"/>
    <lineage>
        <taxon>Eukaryota</taxon>
        <taxon>Fungi</taxon>
        <taxon>Dikarya</taxon>
        <taxon>Basidiomycota</taxon>
        <taxon>Agaricomycotina</taxon>
        <taxon>Agaricomycetes</taxon>
        <taxon>Polyporales</taxon>
        <taxon>Polyporaceae</taxon>
        <taxon>Dichomitus</taxon>
    </lineage>
</organism>
<name>A0A4Q9MAD9_9APHY</name>
<dbReference type="AlphaFoldDB" id="A0A4Q9MAD9"/>
<evidence type="ECO:0000313" key="1">
    <source>
        <dbReference type="EMBL" id="TBU22661.1"/>
    </source>
</evidence>
<proteinExistence type="predicted"/>
<dbReference type="EMBL" id="ML143532">
    <property type="protein sequence ID" value="TBU22661.1"/>
    <property type="molecule type" value="Genomic_DNA"/>
</dbReference>
<protein>
    <submittedName>
        <fullName evidence="1">Uncharacterized protein</fullName>
    </submittedName>
</protein>
<reference evidence="1" key="1">
    <citation type="submission" date="2019-01" db="EMBL/GenBank/DDBJ databases">
        <title>Draft genome sequences of three monokaryotic isolates of the white-rot basidiomycete fungus Dichomitus squalens.</title>
        <authorList>
            <consortium name="DOE Joint Genome Institute"/>
            <person name="Lopez S.C."/>
            <person name="Andreopoulos B."/>
            <person name="Pangilinan J."/>
            <person name="Lipzen A."/>
            <person name="Riley R."/>
            <person name="Ahrendt S."/>
            <person name="Ng V."/>
            <person name="Barry K."/>
            <person name="Daum C."/>
            <person name="Grigoriev I.V."/>
            <person name="Hilden K.S."/>
            <person name="Makela M.R."/>
            <person name="de Vries R.P."/>
        </authorList>
    </citation>
    <scope>NUCLEOTIDE SEQUENCE [LARGE SCALE GENOMIC DNA]</scope>
    <source>
        <strain evidence="1">OM18370.1</strain>
    </source>
</reference>
<dbReference type="Proteomes" id="UP000292957">
    <property type="component" value="Unassembled WGS sequence"/>
</dbReference>
<gene>
    <name evidence="1" type="ORF">BD311DRAFT_811340</name>
</gene>
<sequence length="112" mass="12121">MSAVPPRPSLPSFQLGNVFAPQDSISSLRQATGAQPGQTTRYASIVYPHPLVCLKDLSDLRRAADLLRDLVDLRKGTDLLKALVDLLKAQADLRKVADHLKVVDPPTAADPL</sequence>
<accession>A0A4Q9MAD9</accession>